<name>A0AAW1Y5F3_RUBAR</name>
<protein>
    <submittedName>
        <fullName evidence="1">Uncharacterized protein</fullName>
    </submittedName>
</protein>
<dbReference type="AlphaFoldDB" id="A0AAW1Y5F3"/>
<dbReference type="EMBL" id="JBEDUW010000002">
    <property type="protein sequence ID" value="KAK9943631.1"/>
    <property type="molecule type" value="Genomic_DNA"/>
</dbReference>
<evidence type="ECO:0000313" key="2">
    <source>
        <dbReference type="Proteomes" id="UP001457282"/>
    </source>
</evidence>
<organism evidence="1 2">
    <name type="scientific">Rubus argutus</name>
    <name type="common">Southern blackberry</name>
    <dbReference type="NCBI Taxonomy" id="59490"/>
    <lineage>
        <taxon>Eukaryota</taxon>
        <taxon>Viridiplantae</taxon>
        <taxon>Streptophyta</taxon>
        <taxon>Embryophyta</taxon>
        <taxon>Tracheophyta</taxon>
        <taxon>Spermatophyta</taxon>
        <taxon>Magnoliopsida</taxon>
        <taxon>eudicotyledons</taxon>
        <taxon>Gunneridae</taxon>
        <taxon>Pentapetalae</taxon>
        <taxon>rosids</taxon>
        <taxon>fabids</taxon>
        <taxon>Rosales</taxon>
        <taxon>Rosaceae</taxon>
        <taxon>Rosoideae</taxon>
        <taxon>Rosoideae incertae sedis</taxon>
        <taxon>Rubus</taxon>
    </lineage>
</organism>
<evidence type="ECO:0000313" key="1">
    <source>
        <dbReference type="EMBL" id="KAK9943631.1"/>
    </source>
</evidence>
<sequence>MKVAVTGFLIGGARVEIADSNGVGEARRRWQRSKADGAGPGFIAGWARQRQQQGFDGGASFEIPNTGSDLVAVSVVLLCTGSSLDVFVVMMVLGILAEEEAR</sequence>
<comment type="caution">
    <text evidence="1">The sequence shown here is derived from an EMBL/GenBank/DDBJ whole genome shotgun (WGS) entry which is preliminary data.</text>
</comment>
<dbReference type="Proteomes" id="UP001457282">
    <property type="component" value="Unassembled WGS sequence"/>
</dbReference>
<keyword evidence="2" id="KW-1185">Reference proteome</keyword>
<accession>A0AAW1Y5F3</accession>
<gene>
    <name evidence="1" type="ORF">M0R45_009234</name>
</gene>
<reference evidence="1 2" key="1">
    <citation type="journal article" date="2023" name="G3 (Bethesda)">
        <title>A chromosome-length genome assembly and annotation of blackberry (Rubus argutus, cv. 'Hillquist').</title>
        <authorList>
            <person name="Bruna T."/>
            <person name="Aryal R."/>
            <person name="Dudchenko O."/>
            <person name="Sargent D.J."/>
            <person name="Mead D."/>
            <person name="Buti M."/>
            <person name="Cavallini A."/>
            <person name="Hytonen T."/>
            <person name="Andres J."/>
            <person name="Pham M."/>
            <person name="Weisz D."/>
            <person name="Mascagni F."/>
            <person name="Usai G."/>
            <person name="Natali L."/>
            <person name="Bassil N."/>
            <person name="Fernandez G.E."/>
            <person name="Lomsadze A."/>
            <person name="Armour M."/>
            <person name="Olukolu B."/>
            <person name="Poorten T."/>
            <person name="Britton C."/>
            <person name="Davik J."/>
            <person name="Ashrafi H."/>
            <person name="Aiden E.L."/>
            <person name="Borodovsky M."/>
            <person name="Worthington M."/>
        </authorList>
    </citation>
    <scope>NUCLEOTIDE SEQUENCE [LARGE SCALE GENOMIC DNA]</scope>
    <source>
        <strain evidence="1">PI 553951</strain>
    </source>
</reference>
<proteinExistence type="predicted"/>